<keyword evidence="16" id="KW-1185">Reference proteome</keyword>
<comment type="caution">
    <text evidence="15">The sequence shown here is derived from an EMBL/GenBank/DDBJ whole genome shotgun (WGS) entry which is preliminary data.</text>
</comment>
<dbReference type="PROSITE" id="PS00131">
    <property type="entry name" value="CARBOXYPEPT_SER_SER"/>
    <property type="match status" value="1"/>
</dbReference>
<evidence type="ECO:0000256" key="6">
    <source>
        <dbReference type="ARBA" id="ARBA00022703"/>
    </source>
</evidence>
<protein>
    <recommendedName>
        <fullName evidence="12">Carboxypeptidase</fullName>
        <ecNumber evidence="12">3.4.16.-</ecNumber>
    </recommendedName>
</protein>
<comment type="catalytic activity">
    <reaction evidence="1">
        <text>Preferential release of a C-terminal arginine or lysine residue.</text>
        <dbReference type="EC" id="3.4.16.6"/>
    </reaction>
</comment>
<evidence type="ECO:0000256" key="14">
    <source>
        <dbReference type="SAM" id="Phobius"/>
    </source>
</evidence>
<dbReference type="EC" id="3.4.16.-" evidence="12"/>
<dbReference type="SUPFAM" id="SSF53474">
    <property type="entry name" value="alpha/beta-Hydrolases"/>
    <property type="match status" value="1"/>
</dbReference>
<keyword evidence="10 14" id="KW-0472">Membrane</keyword>
<evidence type="ECO:0000256" key="4">
    <source>
        <dbReference type="ARBA" id="ARBA00022645"/>
    </source>
</evidence>
<feature type="region of interest" description="Disordered" evidence="13">
    <location>
        <begin position="479"/>
        <end position="509"/>
    </location>
</feature>
<keyword evidence="7" id="KW-0732">Signal</keyword>
<evidence type="ECO:0000256" key="8">
    <source>
        <dbReference type="ARBA" id="ARBA00022989"/>
    </source>
</evidence>
<evidence type="ECO:0000256" key="11">
    <source>
        <dbReference type="ARBA" id="ARBA00023180"/>
    </source>
</evidence>
<dbReference type="AlphaFoldDB" id="A0A9P6G0U3"/>
<keyword evidence="9" id="KW-0333">Golgi apparatus</keyword>
<dbReference type="Proteomes" id="UP000780801">
    <property type="component" value="Unassembled WGS sequence"/>
</dbReference>
<dbReference type="GO" id="GO:0005802">
    <property type="term" value="C:trans-Golgi network"/>
    <property type="evidence" value="ECO:0007669"/>
    <property type="project" value="TreeGrafter"/>
</dbReference>
<keyword evidence="5 14" id="KW-0812">Transmembrane</keyword>
<keyword evidence="12" id="KW-0378">Hydrolase</keyword>
<dbReference type="PANTHER" id="PTHR11802">
    <property type="entry name" value="SERINE PROTEASE FAMILY S10 SERINE CARBOXYPEPTIDASE"/>
    <property type="match status" value="1"/>
</dbReference>
<dbReference type="GO" id="GO:0006915">
    <property type="term" value="P:apoptotic process"/>
    <property type="evidence" value="ECO:0007669"/>
    <property type="project" value="UniProtKB-KW"/>
</dbReference>
<accession>A0A9P6G0U3</accession>
<dbReference type="OrthoDB" id="443318at2759"/>
<evidence type="ECO:0000256" key="10">
    <source>
        <dbReference type="ARBA" id="ARBA00023136"/>
    </source>
</evidence>
<name>A0A9P6G0U3_9FUNG</name>
<dbReference type="PRINTS" id="PR00724">
    <property type="entry name" value="CRBOXYPTASEC"/>
</dbReference>
<dbReference type="InterPro" id="IPR029058">
    <property type="entry name" value="AB_hydrolase_fold"/>
</dbReference>
<gene>
    <name evidence="15" type="primary">KEX1</name>
    <name evidence="15" type="ORF">BGW38_005288</name>
</gene>
<evidence type="ECO:0000256" key="13">
    <source>
        <dbReference type="SAM" id="MobiDB-lite"/>
    </source>
</evidence>
<dbReference type="Gene3D" id="3.40.50.1820">
    <property type="entry name" value="alpha/beta hydrolase"/>
    <property type="match status" value="1"/>
</dbReference>
<organism evidence="15 16">
    <name type="scientific">Lunasporangiospora selenospora</name>
    <dbReference type="NCBI Taxonomy" id="979761"/>
    <lineage>
        <taxon>Eukaryota</taxon>
        <taxon>Fungi</taxon>
        <taxon>Fungi incertae sedis</taxon>
        <taxon>Mucoromycota</taxon>
        <taxon>Mortierellomycotina</taxon>
        <taxon>Mortierellomycetes</taxon>
        <taxon>Mortierellales</taxon>
        <taxon>Mortierellaceae</taxon>
        <taxon>Lunasporangiospora</taxon>
    </lineage>
</organism>
<dbReference type="InterPro" id="IPR001563">
    <property type="entry name" value="Peptidase_S10"/>
</dbReference>
<dbReference type="PANTHER" id="PTHR11802:SF190">
    <property type="entry name" value="PHEROMONE-PROCESSING CARBOXYPEPTIDASE KEX1"/>
    <property type="match status" value="1"/>
</dbReference>
<feature type="transmembrane region" description="Helical" evidence="14">
    <location>
        <begin position="422"/>
        <end position="441"/>
    </location>
</feature>
<evidence type="ECO:0000313" key="15">
    <source>
        <dbReference type="EMBL" id="KAF9584761.1"/>
    </source>
</evidence>
<keyword evidence="12 15" id="KW-0645">Protease</keyword>
<dbReference type="InterPro" id="IPR018202">
    <property type="entry name" value="Ser_caboxypep_ser_AS"/>
</dbReference>
<proteinExistence type="inferred from homology"/>
<keyword evidence="11" id="KW-0325">Glycoprotein</keyword>
<dbReference type="EMBL" id="JAABOA010000335">
    <property type="protein sequence ID" value="KAF9584761.1"/>
    <property type="molecule type" value="Genomic_DNA"/>
</dbReference>
<evidence type="ECO:0000256" key="3">
    <source>
        <dbReference type="ARBA" id="ARBA00009431"/>
    </source>
</evidence>
<evidence type="ECO:0000256" key="12">
    <source>
        <dbReference type="RuleBase" id="RU361156"/>
    </source>
</evidence>
<evidence type="ECO:0000313" key="16">
    <source>
        <dbReference type="Proteomes" id="UP000780801"/>
    </source>
</evidence>
<keyword evidence="8 14" id="KW-1133">Transmembrane helix</keyword>
<evidence type="ECO:0000256" key="2">
    <source>
        <dbReference type="ARBA" id="ARBA00004393"/>
    </source>
</evidence>
<keyword evidence="4 12" id="KW-0121">Carboxypeptidase</keyword>
<evidence type="ECO:0000256" key="1">
    <source>
        <dbReference type="ARBA" id="ARBA00001003"/>
    </source>
</evidence>
<comment type="subcellular location">
    <subcellularLocation>
        <location evidence="2">Golgi apparatus</location>
        <location evidence="2">trans-Golgi network membrane</location>
        <topology evidence="2">Single-pass type I membrane protein</topology>
    </subcellularLocation>
</comment>
<evidence type="ECO:0000256" key="7">
    <source>
        <dbReference type="ARBA" id="ARBA00022729"/>
    </source>
</evidence>
<reference evidence="15" key="1">
    <citation type="journal article" date="2020" name="Fungal Divers.">
        <title>Resolving the Mortierellaceae phylogeny through synthesis of multi-gene phylogenetics and phylogenomics.</title>
        <authorList>
            <person name="Vandepol N."/>
            <person name="Liber J."/>
            <person name="Desiro A."/>
            <person name="Na H."/>
            <person name="Kennedy M."/>
            <person name="Barry K."/>
            <person name="Grigoriev I.V."/>
            <person name="Miller A.N."/>
            <person name="O'Donnell K."/>
            <person name="Stajich J.E."/>
            <person name="Bonito G."/>
        </authorList>
    </citation>
    <scope>NUCLEOTIDE SEQUENCE</scope>
    <source>
        <strain evidence="15">KOD1015</strain>
    </source>
</reference>
<evidence type="ECO:0000256" key="5">
    <source>
        <dbReference type="ARBA" id="ARBA00022692"/>
    </source>
</evidence>
<dbReference type="GO" id="GO:0004185">
    <property type="term" value="F:serine-type carboxypeptidase activity"/>
    <property type="evidence" value="ECO:0007669"/>
    <property type="project" value="UniProtKB-UniRule"/>
</dbReference>
<dbReference type="Pfam" id="PF00450">
    <property type="entry name" value="Peptidase_S10"/>
    <property type="match status" value="1"/>
</dbReference>
<comment type="similarity">
    <text evidence="3 12">Belongs to the peptidase S10 family.</text>
</comment>
<dbReference type="GO" id="GO:0006508">
    <property type="term" value="P:proteolysis"/>
    <property type="evidence" value="ECO:0007669"/>
    <property type="project" value="UniProtKB-KW"/>
</dbReference>
<sequence length="509" mass="56410">MALALATVKAQIEPTQDDYLVKDLPDLSAEDAAKFKQYAGSSADGYFLESGPLRFIDGKLTVNEGGWHEFANVVFLDQPIGTGLSYSSEQLLENMGQLSTHFLLFLQEFYRIFPERAQDDIYLAGESYAGTYIPYFSKAVLDHNENLPPGHAAYNLKGAVIGNGWIDPLHQDELSAKMDLCLDDIRMRDRITQSRCEGLVEIVLQGSTNGLPDAECTNQYDIRLKDTFPSCGLKWPTELPQMKSYLSRQDVRAALHASAVKDDWTECSSRVGSALRYDDSIPSVSLLPNLLEKIKVLLFSGDQDLICNHIGTEYLISNMTWCGAQGFQDAPEVAWEVAEKPAGYWRQARNMTYVLIYNASHMVPYDAPLQSLDMINRFMGLDPTLQSFASKLGLDLVDEKVPPSGEVVEIEQPKANGPSSNGSAALLLVIISVGLCIFVIMRNNSRQKKLGGGSDGVQWFPLDGRSPVHTDELDELVVESGIRESEDDDDNDGNSINIRRSNSPLGYRD</sequence>
<evidence type="ECO:0000256" key="9">
    <source>
        <dbReference type="ARBA" id="ARBA00023034"/>
    </source>
</evidence>
<keyword evidence="6" id="KW-0053">Apoptosis</keyword>